<dbReference type="InterPro" id="IPR006311">
    <property type="entry name" value="TAT_signal"/>
</dbReference>
<dbReference type="EMBL" id="CP059491">
    <property type="protein sequence ID" value="QMT00654.1"/>
    <property type="molecule type" value="Genomic_DNA"/>
</dbReference>
<dbReference type="NCBIfam" id="TIGR01413">
    <property type="entry name" value="Dyp_perox_fam"/>
    <property type="match status" value="1"/>
</dbReference>
<gene>
    <name evidence="12" type="ORF">H1R19_17405</name>
</gene>
<dbReference type="PANTHER" id="PTHR30521">
    <property type="entry name" value="DEFERROCHELATASE/PEROXIDASE"/>
    <property type="match status" value="1"/>
</dbReference>
<keyword evidence="6" id="KW-0560">Oxidoreductase</keyword>
<keyword evidence="13" id="KW-1185">Reference proteome</keyword>
<proteinExistence type="inferred from homology"/>
<evidence type="ECO:0000256" key="3">
    <source>
        <dbReference type="ARBA" id="ARBA00022617"/>
    </source>
</evidence>
<sequence>MPDRQPPRAGLSRRRLLAGGAAALGATGIGAAAVTGNRAPARGAAVFGSETIPFYGAHQAGVATPPQAHALFIGLDLRPAATHADAVSVMRLWTADAARLTAGRPALADTEPELSATPARLTATIGFGPTFFDRLALDDRRPSAIRPLPPFGIDRLESHWGGTDLLLHLGCDDPTTLAHASRVLLKNVRSLTTIRWTQRGFRTARGAHPDGQTMRNLMGQVDGTVNPTPGTDLDAVVWATRDDQPWFAGGTSMVLRRIRIELDTWDELDPHSRDLSLGRRQSDGAPLTGTDEHDAPDFGATSAGMTVIPENAHIARAHPRTSSERFLRRAYNYDDPPAPGETSNAGLLFAAYQRDIDTQFLPVQQRLAEADALNQWITPIGSAVFAIPPGIEEGAYLGHQLLEHG</sequence>
<dbReference type="InterPro" id="IPR006314">
    <property type="entry name" value="Dyp_peroxidase"/>
</dbReference>
<feature type="region of interest" description="Disordered" evidence="9">
    <location>
        <begin position="271"/>
        <end position="298"/>
    </location>
</feature>
<dbReference type="GO" id="GO:0005829">
    <property type="term" value="C:cytosol"/>
    <property type="evidence" value="ECO:0007669"/>
    <property type="project" value="TreeGrafter"/>
</dbReference>
<comment type="similarity">
    <text evidence="8">Belongs to the DyP-type peroxidase family.</text>
</comment>
<keyword evidence="3" id="KW-0349">Heme</keyword>
<comment type="cofactor">
    <cofactor evidence="1">
        <name>heme b</name>
        <dbReference type="ChEBI" id="CHEBI:60344"/>
    </cofactor>
</comment>
<feature type="compositionally biased region" description="Basic and acidic residues" evidence="9">
    <location>
        <begin position="271"/>
        <end position="282"/>
    </location>
</feature>
<dbReference type="InterPro" id="IPR011008">
    <property type="entry name" value="Dimeric_a/b-barrel"/>
</dbReference>
<dbReference type="InterPro" id="IPR048327">
    <property type="entry name" value="Dyp_perox_N"/>
</dbReference>
<evidence type="ECO:0000259" key="11">
    <source>
        <dbReference type="Pfam" id="PF20628"/>
    </source>
</evidence>
<evidence type="ECO:0000256" key="2">
    <source>
        <dbReference type="ARBA" id="ARBA00022559"/>
    </source>
</evidence>
<dbReference type="GO" id="GO:0020037">
    <property type="term" value="F:heme binding"/>
    <property type="evidence" value="ECO:0007669"/>
    <property type="project" value="InterPro"/>
</dbReference>
<dbReference type="Pfam" id="PF20628">
    <property type="entry name" value="Dyp_perox_C"/>
    <property type="match status" value="1"/>
</dbReference>
<protein>
    <submittedName>
        <fullName evidence="12">Dyp-type peroxidase</fullName>
    </submittedName>
</protein>
<evidence type="ECO:0000256" key="5">
    <source>
        <dbReference type="ARBA" id="ARBA00022729"/>
    </source>
</evidence>
<dbReference type="AlphaFoldDB" id="A0A7D7LWV7"/>
<keyword evidence="5" id="KW-0732">Signal</keyword>
<name>A0A7D7LWV7_9ACTN</name>
<evidence type="ECO:0000256" key="9">
    <source>
        <dbReference type="SAM" id="MobiDB-lite"/>
    </source>
</evidence>
<accession>A0A7D7LWV7</accession>
<evidence type="ECO:0000256" key="4">
    <source>
        <dbReference type="ARBA" id="ARBA00022723"/>
    </source>
</evidence>
<dbReference type="GO" id="GO:0004601">
    <property type="term" value="F:peroxidase activity"/>
    <property type="evidence" value="ECO:0007669"/>
    <property type="project" value="UniProtKB-KW"/>
</dbReference>
<dbReference type="InterPro" id="IPR048328">
    <property type="entry name" value="Dyp_perox_C"/>
</dbReference>
<keyword evidence="4" id="KW-0479">Metal-binding</keyword>
<dbReference type="GO" id="GO:0046872">
    <property type="term" value="F:metal ion binding"/>
    <property type="evidence" value="ECO:0007669"/>
    <property type="project" value="UniProtKB-KW"/>
</dbReference>
<evidence type="ECO:0000256" key="1">
    <source>
        <dbReference type="ARBA" id="ARBA00001970"/>
    </source>
</evidence>
<feature type="domain" description="Dyp-type peroxidase N-terminal" evidence="10">
    <location>
        <begin position="59"/>
        <end position="202"/>
    </location>
</feature>
<dbReference type="Pfam" id="PF04261">
    <property type="entry name" value="Dyp_perox_N"/>
    <property type="match status" value="1"/>
</dbReference>
<dbReference type="RefSeq" id="WP_219849676.1">
    <property type="nucleotide sequence ID" value="NZ_CP059491.1"/>
</dbReference>
<evidence type="ECO:0000256" key="7">
    <source>
        <dbReference type="ARBA" id="ARBA00023004"/>
    </source>
</evidence>
<dbReference type="SUPFAM" id="SSF54909">
    <property type="entry name" value="Dimeric alpha+beta barrel"/>
    <property type="match status" value="1"/>
</dbReference>
<dbReference type="KEGG" id="gji:H1R19_17405"/>
<feature type="domain" description="Dyp-type peroxidase C-terminal" evidence="11">
    <location>
        <begin position="214"/>
        <end position="390"/>
    </location>
</feature>
<dbReference type="PANTHER" id="PTHR30521:SF4">
    <property type="entry name" value="DEFERROCHELATASE"/>
    <property type="match status" value="1"/>
</dbReference>
<evidence type="ECO:0000256" key="6">
    <source>
        <dbReference type="ARBA" id="ARBA00023002"/>
    </source>
</evidence>
<dbReference type="PROSITE" id="PS51318">
    <property type="entry name" value="TAT"/>
    <property type="match status" value="1"/>
</dbReference>
<keyword evidence="2 12" id="KW-0575">Peroxidase</keyword>
<evidence type="ECO:0000259" key="10">
    <source>
        <dbReference type="Pfam" id="PF04261"/>
    </source>
</evidence>
<evidence type="ECO:0000256" key="8">
    <source>
        <dbReference type="ARBA" id="ARBA00025737"/>
    </source>
</evidence>
<dbReference type="PROSITE" id="PS51404">
    <property type="entry name" value="DYP_PEROXIDASE"/>
    <property type="match status" value="1"/>
</dbReference>
<evidence type="ECO:0000313" key="13">
    <source>
        <dbReference type="Proteomes" id="UP000515663"/>
    </source>
</evidence>
<keyword evidence="7" id="KW-0408">Iron</keyword>
<dbReference type="Proteomes" id="UP000515663">
    <property type="component" value="Chromosome"/>
</dbReference>
<evidence type="ECO:0000313" key="12">
    <source>
        <dbReference type="EMBL" id="QMT00654.1"/>
    </source>
</evidence>
<reference evidence="13" key="1">
    <citation type="submission" date="2020-07" db="EMBL/GenBank/DDBJ databases">
        <title>novel species isolated from the respiratory tract of Marmot.</title>
        <authorList>
            <person name="Zhang G."/>
        </authorList>
    </citation>
    <scope>NUCLEOTIDE SEQUENCE [LARGE SCALE GENOMIC DNA]</scope>
    <source>
        <strain evidence="13">686</strain>
    </source>
</reference>
<organism evidence="12 13">
    <name type="scientific">Gordonia jinghuaiqii</name>
    <dbReference type="NCBI Taxonomy" id="2758710"/>
    <lineage>
        <taxon>Bacteria</taxon>
        <taxon>Bacillati</taxon>
        <taxon>Actinomycetota</taxon>
        <taxon>Actinomycetes</taxon>
        <taxon>Mycobacteriales</taxon>
        <taxon>Gordoniaceae</taxon>
        <taxon>Gordonia</taxon>
    </lineage>
</organism>